<comment type="function">
    <text evidence="2">Pyridoxal 5'-phosphate (PLP)-binding protein, which is involved in PLP homeostasis.</text>
</comment>
<dbReference type="FunFam" id="3.20.20.10:FF:000018">
    <property type="entry name" value="Pyridoxal phosphate homeostasis protein"/>
    <property type="match status" value="1"/>
</dbReference>
<dbReference type="Proteomes" id="UP000732298">
    <property type="component" value="Unassembled WGS sequence"/>
</dbReference>
<evidence type="ECO:0000256" key="2">
    <source>
        <dbReference type="HAMAP-Rule" id="MF_02087"/>
    </source>
</evidence>
<comment type="similarity">
    <text evidence="2">Belongs to the pyridoxal phosphate-binding protein YggS/PROSC family.</text>
</comment>
<comment type="caution">
    <text evidence="4">The sequence shown here is derived from an EMBL/GenBank/DDBJ whole genome shotgun (WGS) entry which is preliminary data.</text>
</comment>
<protein>
    <recommendedName>
        <fullName evidence="2">Pyridoxal phosphate homeostasis protein</fullName>
        <shortName evidence="2">PLP homeostasis protein</shortName>
    </recommendedName>
</protein>
<dbReference type="HAMAP" id="MF_02087">
    <property type="entry name" value="PLP_homeostasis"/>
    <property type="match status" value="1"/>
</dbReference>
<dbReference type="PIRSF" id="PIRSF004848">
    <property type="entry name" value="YBL036c_PLPDEIII"/>
    <property type="match status" value="1"/>
</dbReference>
<gene>
    <name evidence="4" type="ORF">HY544_05625</name>
</gene>
<sequence length="223" mass="24896">MGIRENIASLHEEIAQACGKCMRKPGEITIVAVSKGRPVNSIREAVLAGIMDIGESKAQELEEKYPDLKELGADIHFIGHLQGNKVKKAVEMADYIHSVDSLALLRKIHYTALDLGKVQNIFLQVNTSGEKQKSGMRPEEVEALLTTLKNLPYDSVKFTGLMTMAPFTDNGNEIRKCFQTLYDIKEHLNLHHLSMGMSNDYKIAIEEGATVLRIGRRIFGENE</sequence>
<dbReference type="GO" id="GO:0030170">
    <property type="term" value="F:pyridoxal phosphate binding"/>
    <property type="evidence" value="ECO:0007669"/>
    <property type="project" value="UniProtKB-UniRule"/>
</dbReference>
<dbReference type="PANTHER" id="PTHR10146">
    <property type="entry name" value="PROLINE SYNTHETASE CO-TRANSCRIBED BACTERIAL HOMOLOG PROTEIN"/>
    <property type="match status" value="1"/>
</dbReference>
<dbReference type="InterPro" id="IPR001608">
    <property type="entry name" value="Ala_racemase_N"/>
</dbReference>
<dbReference type="AlphaFoldDB" id="A0A8T3YQC7"/>
<evidence type="ECO:0000313" key="5">
    <source>
        <dbReference type="Proteomes" id="UP000732298"/>
    </source>
</evidence>
<dbReference type="InterPro" id="IPR011078">
    <property type="entry name" value="PyrdxlP_homeostasis"/>
</dbReference>
<dbReference type="NCBIfam" id="TIGR00044">
    <property type="entry name" value="YggS family pyridoxal phosphate-dependent enzyme"/>
    <property type="match status" value="1"/>
</dbReference>
<dbReference type="PANTHER" id="PTHR10146:SF14">
    <property type="entry name" value="PYRIDOXAL PHOSPHATE HOMEOSTASIS PROTEIN"/>
    <property type="match status" value="1"/>
</dbReference>
<dbReference type="Pfam" id="PF01168">
    <property type="entry name" value="Ala_racemase_N"/>
    <property type="match status" value="1"/>
</dbReference>
<feature type="domain" description="Alanine racemase N-terminal" evidence="3">
    <location>
        <begin position="30"/>
        <end position="222"/>
    </location>
</feature>
<accession>A0A8T3YQC7</accession>
<organism evidence="4 5">
    <name type="scientific">Candidatus Iainarchaeum sp</name>
    <dbReference type="NCBI Taxonomy" id="3101447"/>
    <lineage>
        <taxon>Archaea</taxon>
        <taxon>Candidatus Iainarchaeota</taxon>
        <taxon>Candidatus Iainarchaeia</taxon>
        <taxon>Candidatus Iainarchaeales</taxon>
        <taxon>Candidatus Iainarchaeaceae</taxon>
        <taxon>Candidatus Iainarchaeum</taxon>
    </lineage>
</organism>
<name>A0A8T3YQC7_9ARCH</name>
<proteinExistence type="inferred from homology"/>
<feature type="modified residue" description="N6-(pyridoxal phosphate)lysine" evidence="2">
    <location>
        <position position="35"/>
    </location>
</feature>
<dbReference type="EMBL" id="JACQPB010000053">
    <property type="protein sequence ID" value="MBI4210951.1"/>
    <property type="molecule type" value="Genomic_DNA"/>
</dbReference>
<keyword evidence="1 2" id="KW-0663">Pyridoxal phosphate</keyword>
<reference evidence="4" key="1">
    <citation type="submission" date="2020-07" db="EMBL/GenBank/DDBJ databases">
        <title>Huge and variable diversity of episymbiotic CPR bacteria and DPANN archaea in groundwater ecosystems.</title>
        <authorList>
            <person name="He C.Y."/>
            <person name="Keren R."/>
            <person name="Whittaker M."/>
            <person name="Farag I.F."/>
            <person name="Doudna J."/>
            <person name="Cate J.H.D."/>
            <person name="Banfield J.F."/>
        </authorList>
    </citation>
    <scope>NUCLEOTIDE SEQUENCE</scope>
    <source>
        <strain evidence="4">NC_groundwater_1296_Ag_S-0.2um_52_80</strain>
    </source>
</reference>
<evidence type="ECO:0000256" key="1">
    <source>
        <dbReference type="ARBA" id="ARBA00022898"/>
    </source>
</evidence>
<dbReference type="InterPro" id="IPR029066">
    <property type="entry name" value="PLP-binding_barrel"/>
</dbReference>
<evidence type="ECO:0000313" key="4">
    <source>
        <dbReference type="EMBL" id="MBI4210951.1"/>
    </source>
</evidence>
<dbReference type="CDD" id="cd00635">
    <property type="entry name" value="PLPDE_III_YBL036c_like"/>
    <property type="match status" value="1"/>
</dbReference>
<dbReference type="SUPFAM" id="SSF51419">
    <property type="entry name" value="PLP-binding barrel"/>
    <property type="match status" value="1"/>
</dbReference>
<dbReference type="Gene3D" id="3.20.20.10">
    <property type="entry name" value="Alanine racemase"/>
    <property type="match status" value="1"/>
</dbReference>
<evidence type="ECO:0000259" key="3">
    <source>
        <dbReference type="Pfam" id="PF01168"/>
    </source>
</evidence>